<comment type="subcellular location">
    <subcellularLocation>
        <location evidence="1">Membrane</location>
        <topology evidence="1">Multi-pass membrane protein</topology>
    </subcellularLocation>
</comment>
<feature type="domain" description="HTH cro/C1-type" evidence="7">
    <location>
        <begin position="10"/>
        <end position="64"/>
    </location>
</feature>
<evidence type="ECO:0000256" key="2">
    <source>
        <dbReference type="ARBA" id="ARBA00022692"/>
    </source>
</evidence>
<dbReference type="GO" id="GO:0003677">
    <property type="term" value="F:DNA binding"/>
    <property type="evidence" value="ECO:0007669"/>
    <property type="project" value="UniProtKB-KW"/>
</dbReference>
<feature type="transmembrane region" description="Helical" evidence="6">
    <location>
        <begin position="88"/>
        <end position="109"/>
    </location>
</feature>
<dbReference type="PANTHER" id="PTHR46558:SF4">
    <property type="entry name" value="DNA-BIDING PHAGE PROTEIN"/>
    <property type="match status" value="1"/>
</dbReference>
<dbReference type="PROSITE" id="PS50943">
    <property type="entry name" value="HTH_CROC1"/>
    <property type="match status" value="1"/>
</dbReference>
<dbReference type="OrthoDB" id="1357763at2"/>
<gene>
    <name evidence="8" type="ORF">C1T31_07910</name>
</gene>
<dbReference type="Pfam" id="PF09685">
    <property type="entry name" value="MamF_MmsF"/>
    <property type="match status" value="1"/>
</dbReference>
<evidence type="ECO:0000259" key="7">
    <source>
        <dbReference type="PROSITE" id="PS50943"/>
    </source>
</evidence>
<evidence type="ECO:0000256" key="1">
    <source>
        <dbReference type="ARBA" id="ARBA00004141"/>
    </source>
</evidence>
<reference evidence="8 9" key="1">
    <citation type="submission" date="2018-01" db="EMBL/GenBank/DDBJ databases">
        <title>The draft genome of Hanstruepera neustonica JCM19743.</title>
        <authorList>
            <person name="He R.-H."/>
            <person name="Du Z.-J."/>
        </authorList>
    </citation>
    <scope>NUCLEOTIDE SEQUENCE [LARGE SCALE GENOMIC DNA]</scope>
    <source>
        <strain evidence="8 9">JCM19743</strain>
    </source>
</reference>
<dbReference type="CDD" id="cd00093">
    <property type="entry name" value="HTH_XRE"/>
    <property type="match status" value="1"/>
</dbReference>
<keyword evidence="3 6" id="KW-1133">Transmembrane helix</keyword>
<dbReference type="Pfam" id="PF01381">
    <property type="entry name" value="HTH_3"/>
    <property type="match status" value="1"/>
</dbReference>
<organism evidence="8 9">
    <name type="scientific">Hanstruepera neustonica</name>
    <dbReference type="NCBI Taxonomy" id="1445657"/>
    <lineage>
        <taxon>Bacteria</taxon>
        <taxon>Pseudomonadati</taxon>
        <taxon>Bacteroidota</taxon>
        <taxon>Flavobacteriia</taxon>
        <taxon>Flavobacteriales</taxon>
        <taxon>Flavobacteriaceae</taxon>
        <taxon>Hanstruepera</taxon>
    </lineage>
</organism>
<evidence type="ECO:0000256" key="5">
    <source>
        <dbReference type="ARBA" id="ARBA00023136"/>
    </source>
</evidence>
<name>A0A2K1DZH4_9FLAO</name>
<sequence>MNKNSLSENLTYQRKLKGYTQEQLSDKTTVTVRTIQRIEKGDVQPHLQTVKLLAAGLEIEIDELLILEDPKEEVIQRKWMLMLHGSPFLGLIIPFGSILFPLFLWIHKAEDNKVYDAHGRAVVNFHGTITLFFFLSLLSFFIIPGYNFFISGTIVLFGIITTIYNISRSLQTGTFKYPFSIPFLKPKEV</sequence>
<evidence type="ECO:0000256" key="4">
    <source>
        <dbReference type="ARBA" id="ARBA00023125"/>
    </source>
</evidence>
<dbReference type="InterPro" id="IPR019109">
    <property type="entry name" value="MamF_MmsF"/>
</dbReference>
<dbReference type="EMBL" id="POWF01000003">
    <property type="protein sequence ID" value="PNQ73427.1"/>
    <property type="molecule type" value="Genomic_DNA"/>
</dbReference>
<dbReference type="InterPro" id="IPR001387">
    <property type="entry name" value="Cro/C1-type_HTH"/>
</dbReference>
<dbReference type="PANTHER" id="PTHR46558">
    <property type="entry name" value="TRACRIPTIONAL REGULATORY PROTEIN-RELATED-RELATED"/>
    <property type="match status" value="1"/>
</dbReference>
<dbReference type="SMART" id="SM00530">
    <property type="entry name" value="HTH_XRE"/>
    <property type="match status" value="1"/>
</dbReference>
<evidence type="ECO:0000313" key="9">
    <source>
        <dbReference type="Proteomes" id="UP000236641"/>
    </source>
</evidence>
<dbReference type="InterPro" id="IPR010982">
    <property type="entry name" value="Lambda_DNA-bd_dom_sf"/>
</dbReference>
<keyword evidence="2 6" id="KW-0812">Transmembrane</keyword>
<evidence type="ECO:0000313" key="8">
    <source>
        <dbReference type="EMBL" id="PNQ73427.1"/>
    </source>
</evidence>
<dbReference type="Gene3D" id="1.10.260.40">
    <property type="entry name" value="lambda repressor-like DNA-binding domains"/>
    <property type="match status" value="1"/>
</dbReference>
<comment type="caution">
    <text evidence="8">The sequence shown here is derived from an EMBL/GenBank/DDBJ whole genome shotgun (WGS) entry which is preliminary data.</text>
</comment>
<dbReference type="RefSeq" id="WP_103051950.1">
    <property type="nucleotide sequence ID" value="NZ_POWF01000003.1"/>
</dbReference>
<evidence type="ECO:0000256" key="6">
    <source>
        <dbReference type="SAM" id="Phobius"/>
    </source>
</evidence>
<dbReference type="AlphaFoldDB" id="A0A2K1DZH4"/>
<dbReference type="SUPFAM" id="SSF47413">
    <property type="entry name" value="lambda repressor-like DNA-binding domains"/>
    <property type="match status" value="1"/>
</dbReference>
<protein>
    <submittedName>
        <fullName evidence="8">XRE family transcriptional regulator</fullName>
    </submittedName>
</protein>
<feature type="transmembrane region" description="Helical" evidence="6">
    <location>
        <begin position="121"/>
        <end position="142"/>
    </location>
</feature>
<keyword evidence="4" id="KW-0238">DNA-binding</keyword>
<dbReference type="Proteomes" id="UP000236641">
    <property type="component" value="Unassembled WGS sequence"/>
</dbReference>
<proteinExistence type="predicted"/>
<evidence type="ECO:0000256" key="3">
    <source>
        <dbReference type="ARBA" id="ARBA00022989"/>
    </source>
</evidence>
<keyword evidence="5 6" id="KW-0472">Membrane</keyword>
<keyword evidence="9" id="KW-1185">Reference proteome</keyword>
<feature type="transmembrane region" description="Helical" evidence="6">
    <location>
        <begin position="148"/>
        <end position="166"/>
    </location>
</feature>
<accession>A0A2K1DZH4</accession>